<feature type="region of interest" description="Disordered" evidence="8">
    <location>
        <begin position="1999"/>
        <end position="2019"/>
    </location>
</feature>
<feature type="region of interest" description="Disordered" evidence="8">
    <location>
        <begin position="1505"/>
        <end position="1548"/>
    </location>
</feature>
<evidence type="ECO:0000256" key="9">
    <source>
        <dbReference type="SAM" id="Phobius"/>
    </source>
</evidence>
<dbReference type="SUPFAM" id="SSF81324">
    <property type="entry name" value="Voltage-gated potassium channels"/>
    <property type="match status" value="1"/>
</dbReference>
<dbReference type="InterPro" id="IPR005821">
    <property type="entry name" value="Ion_trans_dom"/>
</dbReference>
<dbReference type="PANTHER" id="PTHR10217">
    <property type="entry name" value="VOLTAGE AND LIGAND GATED POTASSIUM CHANNEL"/>
    <property type="match status" value="1"/>
</dbReference>
<feature type="transmembrane region" description="Helical" evidence="9">
    <location>
        <begin position="197"/>
        <end position="220"/>
    </location>
</feature>
<dbReference type="GO" id="GO:0005249">
    <property type="term" value="F:voltage-gated potassium channel activity"/>
    <property type="evidence" value="ECO:0007669"/>
    <property type="project" value="TreeGrafter"/>
</dbReference>
<evidence type="ECO:0000313" key="11">
    <source>
        <dbReference type="EMBL" id="GFR48311.1"/>
    </source>
</evidence>
<evidence type="ECO:0000256" key="3">
    <source>
        <dbReference type="ARBA" id="ARBA00022692"/>
    </source>
</evidence>
<dbReference type="GO" id="GO:0042391">
    <property type="term" value="P:regulation of membrane potential"/>
    <property type="evidence" value="ECO:0007669"/>
    <property type="project" value="TreeGrafter"/>
</dbReference>
<evidence type="ECO:0000256" key="7">
    <source>
        <dbReference type="SAM" id="Coils"/>
    </source>
</evidence>
<organism evidence="11 12">
    <name type="scientific">Astrephomene gubernaculifera</name>
    <dbReference type="NCBI Taxonomy" id="47775"/>
    <lineage>
        <taxon>Eukaryota</taxon>
        <taxon>Viridiplantae</taxon>
        <taxon>Chlorophyta</taxon>
        <taxon>core chlorophytes</taxon>
        <taxon>Chlorophyceae</taxon>
        <taxon>CS clade</taxon>
        <taxon>Chlamydomonadales</taxon>
        <taxon>Astrephomenaceae</taxon>
        <taxon>Astrephomene</taxon>
    </lineage>
</organism>
<dbReference type="Proteomes" id="UP001054857">
    <property type="component" value="Unassembled WGS sequence"/>
</dbReference>
<comment type="subcellular location">
    <subcellularLocation>
        <location evidence="1">Membrane</location>
        <topology evidence="1">Multi-pass membrane protein</topology>
    </subcellularLocation>
</comment>
<sequence length="2173" mass="230894">MAVIAPFLQQQLYDEAVNEMADELRLKANILDSSDSDTLEDTSKRGNQQLWNNSQEQQVLVPKRNVEALRRRKRTGAPSGQEKVSNWLLGSTDWSRQFQRSYTTGGAPSRLLKHRNAAGGLALGFSAVPLRHVVSRDLGSWWLRFNLHGRMDSAFPVIAPHTWAKTAWDLFIMVLVLYNSVLVPLAFSYGLPDWPALFILEWVMTFLYLVDMAVSFRTGYYDDDGNVVRDSWPVARNYLKTWFLIDFFATVPFDAIGAAAGMGSGRSQLMILAFLKTPRLLRLIKMSRLLDRIRNGNLLRVLQLFLLMLMIAHWLACTWYIISEYAPQQEQWGFDTLHDGNKFTWYLSAFYSSFLLLVGDNAVALNNYERVFFVVALLCGACFYSAVVGNMALLVANLNTVAVRYRQRLDMTQDALRYMRVPEAQIERVQAFYDYITSFNHPSAEGLGFLSELTKGINEDLHMFLHEEPLKRIYLFKDCETAFIRSLGMRMKIVTFIPREIIFRQGDLGHEMYIIRGGCVAVVSKTKEMMSMLKAGDFFGEIALLTQARRTAECIALTNCDLAVLNSIELKILMKEFPDSAHRLQAAARERLHQLQIAGRAGGRQDHDLSDEEGEEEKQERAELRRARMKAIARFTTDRAPSVSRQAKQAPHQAALIQQLEELRVQAALQEQREWSARQAEAAEASAGVVDCGTGSINGFVSNSLDGCVGDQLGGGDSNVAAVPDTDTRERGQSSGQASRRSSLSLGDSAQGVLDGPRRGAASMMVVGTSNPAAPGPSRPASAPRQVSVSSLLAANAARTSQLEGAAPNATCSSSSSSSRNSEHGMHVTSLVRRPSPRPSDAADAPMRRRCVSATGTHPCSATVDEGCTAQPPRTRPSSPMPGLPLADPTSDPPGRSSNRAQRFLRSNPGESSCAPAGAAGHPALASAASKQLPPNTPVPEAPAQFDAVEHFQSPQSSLARSWGASGGGQEEEAAVEEAAEEADVAAPPHEWQVPAPARPRGSGPVSEGVEGRALSFTKQAASAAQAKALRPTASSLQHSLAAAAATTPSDALNASLHASESMETRRGLFKAAVRGADGGGLEAADREDSMRSSLEATASALRELQLQQQHPQQSSFTSSHKASSTGYTTRPAALIGTATTTARERRRSHLGPHGTPFGGPTNPFADLEPPCGADMGPLARSLEPPLHTGAGLRAAAAVPTGNYDSGPVSTPSEPDDSRLDPNPSARTLHHQSTSFAAALAATAASVAARVGNARQGGVPRSSAQHPNPTMEGSAAAPMDTPSGAHHGVLAHVASMGGAFGLMRASGLLPGKASEPQHAQHAEAHMRSAAARRAEGATHHLEVAQSGTPARVGTEGAVHGGHAFMDPSGSHRQQQQQQRHREDSEASRGSLVPAAAHSFFSALIGGGRASLRRFATTEISAVESSSHSTTDGSARLAKRISSVTAPQHALPRHLEPSWSGGNTATGNGDAGSAAGDVPERPPPAERHLWRSRTTLTPLEANRQFHAPHGHSAQGPDSTGEDPGTAPWHPQDGSWRPSDEAGEEKAAVRSEWVRVSRYRLGKVRHSSLNAHSSSGGVPSGALPPGYSLAAPPGAAAAGGGPAMGGSSSAHGSGVAAAAVQGVQGAGLLPAHLADLTRREAEVHRRESQLLHREGEVERREGELAHWRSEAARWQAEAAQHQADAARCRAEVARCQEEMAFQLQQSTTVHTTVVELVESIVMLSSKVEDLEARLEDADATAARIEGQHVHGHADFLGLGAAGHLALHQTGDIPTASASGGGNNDRTSLGDRPVTAGADRQASANMQVVGRRTSLLHYNVVGSTSRRFTDAQPLLADRGGAASGRLADQLLDSADIGDKLTGGGGDKRTPRNGMARRLSLFMTSHSLSNNNNSGSNASSPTRLVTDRRLSLRPVAEQNVFVISRALESPIGAQSEVTARSSKRSTVNGDRPMANNVGAKRWGLLLGGNQQRRDGEDGVVGGPAPQQRDRSIAVERAFGFSSGRVTPLGTGSGDMDSRSNSLAASNTVAQRRWSMVKEATMATAVVIPARRGASSSFSKQQAAGDNSPTQSTSQRVTSAVAMSTGAKAHKSGQHALQAGQFVTAGIMPAAAADSSPMHQRLGGSGGLGGSPPRSPAPQRTTTAAAAVAPPVGDVHLGGSAVLQQGRANISYSEIEEH</sequence>
<feature type="region of interest" description="Disordered" evidence="8">
    <location>
        <begin position="2052"/>
        <end position="2088"/>
    </location>
</feature>
<evidence type="ECO:0000256" key="1">
    <source>
        <dbReference type="ARBA" id="ARBA00004141"/>
    </source>
</evidence>
<name>A0AAD3DUL8_9CHLO</name>
<feature type="compositionally biased region" description="Low complexity" evidence="8">
    <location>
        <begin position="912"/>
        <end position="930"/>
    </location>
</feature>
<feature type="compositionally biased region" description="Low complexity" evidence="8">
    <location>
        <begin position="733"/>
        <end position="747"/>
    </location>
</feature>
<feature type="compositionally biased region" description="Polar residues" evidence="8">
    <location>
        <begin position="1931"/>
        <end position="1944"/>
    </location>
</feature>
<reference evidence="11 12" key="1">
    <citation type="journal article" date="2021" name="Sci. Rep.">
        <title>Genome sequencing of the multicellular alga Astrephomene provides insights into convergent evolution of germ-soma differentiation.</title>
        <authorList>
            <person name="Yamashita S."/>
            <person name="Yamamoto K."/>
            <person name="Matsuzaki R."/>
            <person name="Suzuki S."/>
            <person name="Yamaguchi H."/>
            <person name="Hirooka S."/>
            <person name="Minakuchi Y."/>
            <person name="Miyagishima S."/>
            <person name="Kawachi M."/>
            <person name="Toyoda A."/>
            <person name="Nozaki H."/>
        </authorList>
    </citation>
    <scope>NUCLEOTIDE SEQUENCE [LARGE SCALE GENOMIC DNA]</scope>
    <source>
        <strain evidence="11 12">NIES-4017</strain>
    </source>
</reference>
<dbReference type="InterPro" id="IPR014710">
    <property type="entry name" value="RmlC-like_jellyroll"/>
</dbReference>
<evidence type="ECO:0000256" key="4">
    <source>
        <dbReference type="ARBA" id="ARBA00022989"/>
    </source>
</evidence>
<dbReference type="PROSITE" id="PS50042">
    <property type="entry name" value="CNMP_BINDING_3"/>
    <property type="match status" value="1"/>
</dbReference>
<feature type="region of interest" description="Disordered" evidence="8">
    <location>
        <begin position="1311"/>
        <end position="1390"/>
    </location>
</feature>
<dbReference type="InterPro" id="IPR000595">
    <property type="entry name" value="cNMP-bd_dom"/>
</dbReference>
<dbReference type="Pfam" id="PF00520">
    <property type="entry name" value="Ion_trans"/>
    <property type="match status" value="1"/>
</dbReference>
<feature type="region of interest" description="Disordered" evidence="8">
    <location>
        <begin position="599"/>
        <end position="623"/>
    </location>
</feature>
<keyword evidence="4 9" id="KW-1133">Transmembrane helix</keyword>
<keyword evidence="2" id="KW-0813">Transport</keyword>
<dbReference type="Pfam" id="PF00027">
    <property type="entry name" value="cNMP_binding"/>
    <property type="match status" value="1"/>
</dbReference>
<keyword evidence="6 9" id="KW-0472">Membrane</keyword>
<feature type="region of interest" description="Disordered" evidence="8">
    <location>
        <begin position="1253"/>
        <end position="1286"/>
    </location>
</feature>
<feature type="region of interest" description="Disordered" evidence="8">
    <location>
        <begin position="800"/>
        <end position="1011"/>
    </location>
</feature>
<feature type="transmembrane region" description="Helical" evidence="9">
    <location>
        <begin position="343"/>
        <end position="359"/>
    </location>
</feature>
<feature type="compositionally biased region" description="Low complexity" evidence="8">
    <location>
        <begin position="779"/>
        <end position="788"/>
    </location>
</feature>
<feature type="region of interest" description="Disordered" evidence="8">
    <location>
        <begin position="1769"/>
        <end position="1803"/>
    </location>
</feature>
<feature type="region of interest" description="Disordered" evidence="8">
    <location>
        <begin position="1964"/>
        <end position="1986"/>
    </location>
</feature>
<feature type="transmembrane region" description="Helical" evidence="9">
    <location>
        <begin position="241"/>
        <end position="261"/>
    </location>
</feature>
<feature type="compositionally biased region" description="Basic and acidic residues" evidence="8">
    <location>
        <begin position="1477"/>
        <end position="1488"/>
    </location>
</feature>
<dbReference type="Gene3D" id="2.60.120.10">
    <property type="entry name" value="Jelly Rolls"/>
    <property type="match status" value="1"/>
</dbReference>
<comment type="caution">
    <text evidence="11">The sequence shown here is derived from an EMBL/GenBank/DDBJ whole genome shotgun (WGS) entry which is preliminary data.</text>
</comment>
<feature type="region of interest" description="Disordered" evidence="8">
    <location>
        <begin position="2108"/>
        <end position="2140"/>
    </location>
</feature>
<dbReference type="Gene3D" id="1.10.287.70">
    <property type="match status" value="1"/>
</dbReference>
<protein>
    <recommendedName>
        <fullName evidence="10">Cyclic nucleotide-binding domain-containing protein</fullName>
    </recommendedName>
</protein>
<gene>
    <name evidence="11" type="ORF">Agub_g10192</name>
</gene>
<proteinExistence type="predicted"/>
<feature type="region of interest" description="Disordered" evidence="8">
    <location>
        <begin position="719"/>
        <end position="788"/>
    </location>
</feature>
<evidence type="ECO:0000259" key="10">
    <source>
        <dbReference type="PROSITE" id="PS50042"/>
    </source>
</evidence>
<feature type="transmembrane region" description="Helical" evidence="9">
    <location>
        <begin position="304"/>
        <end position="323"/>
    </location>
</feature>
<feature type="compositionally biased region" description="Low complexity" evidence="8">
    <location>
        <begin position="1106"/>
        <end position="1125"/>
    </location>
</feature>
<dbReference type="SMART" id="SM00100">
    <property type="entry name" value="cNMP"/>
    <property type="match status" value="1"/>
</dbReference>
<feature type="compositionally biased region" description="Polar residues" evidence="8">
    <location>
        <begin position="2052"/>
        <end position="2077"/>
    </location>
</feature>
<keyword evidence="3 9" id="KW-0812">Transmembrane</keyword>
<keyword evidence="5" id="KW-0406">Ion transport</keyword>
<dbReference type="CDD" id="cd00038">
    <property type="entry name" value="CAP_ED"/>
    <property type="match status" value="1"/>
</dbReference>
<accession>A0AAD3DUL8</accession>
<feature type="compositionally biased region" description="Polar residues" evidence="8">
    <location>
        <begin position="45"/>
        <end position="55"/>
    </location>
</feature>
<feature type="region of interest" description="Disordered" evidence="8">
    <location>
        <begin position="35"/>
        <end position="55"/>
    </location>
</feature>
<evidence type="ECO:0000256" key="6">
    <source>
        <dbReference type="ARBA" id="ARBA00023136"/>
    </source>
</evidence>
<dbReference type="GO" id="GO:0005886">
    <property type="term" value="C:plasma membrane"/>
    <property type="evidence" value="ECO:0007669"/>
    <property type="project" value="TreeGrafter"/>
</dbReference>
<keyword evidence="7" id="KW-0175">Coiled coil</keyword>
<feature type="region of interest" description="Disordered" evidence="8">
    <location>
        <begin position="1199"/>
        <end position="1230"/>
    </location>
</feature>
<dbReference type="InterPro" id="IPR018490">
    <property type="entry name" value="cNMP-bd_dom_sf"/>
</dbReference>
<feature type="coiled-coil region" evidence="7">
    <location>
        <begin position="1662"/>
        <end position="1745"/>
    </location>
</feature>
<dbReference type="SUPFAM" id="SSF51206">
    <property type="entry name" value="cAMP-binding domain-like"/>
    <property type="match status" value="1"/>
</dbReference>
<evidence type="ECO:0000313" key="12">
    <source>
        <dbReference type="Proteomes" id="UP001054857"/>
    </source>
</evidence>
<dbReference type="EMBL" id="BMAR01000023">
    <property type="protein sequence ID" value="GFR48311.1"/>
    <property type="molecule type" value="Genomic_DNA"/>
</dbReference>
<dbReference type="PANTHER" id="PTHR10217:SF435">
    <property type="entry name" value="POTASSIUM VOLTAGE-GATED CHANNEL PROTEIN EAG"/>
    <property type="match status" value="1"/>
</dbReference>
<feature type="compositionally biased region" description="Basic and acidic residues" evidence="8">
    <location>
        <begin position="1536"/>
        <end position="1548"/>
    </location>
</feature>
<feature type="compositionally biased region" description="Acidic residues" evidence="8">
    <location>
        <begin position="970"/>
        <end position="984"/>
    </location>
</feature>
<keyword evidence="12" id="KW-1185">Reference proteome</keyword>
<evidence type="ECO:0000256" key="5">
    <source>
        <dbReference type="ARBA" id="ARBA00023065"/>
    </source>
</evidence>
<feature type="transmembrane region" description="Helical" evidence="9">
    <location>
        <begin position="170"/>
        <end position="191"/>
    </location>
</feature>
<feature type="region of interest" description="Disordered" evidence="8">
    <location>
        <begin position="1106"/>
        <end position="1187"/>
    </location>
</feature>
<feature type="region of interest" description="Disordered" evidence="8">
    <location>
        <begin position="1445"/>
        <end position="1488"/>
    </location>
</feature>
<feature type="compositionally biased region" description="Basic and acidic residues" evidence="8">
    <location>
        <begin position="1318"/>
        <end position="1342"/>
    </location>
</feature>
<feature type="transmembrane region" description="Helical" evidence="9">
    <location>
        <begin position="371"/>
        <end position="396"/>
    </location>
</feature>
<evidence type="ECO:0000256" key="2">
    <source>
        <dbReference type="ARBA" id="ARBA00022448"/>
    </source>
</evidence>
<feature type="domain" description="Cyclic nucleotide-binding" evidence="10">
    <location>
        <begin position="475"/>
        <end position="591"/>
    </location>
</feature>
<evidence type="ECO:0000256" key="8">
    <source>
        <dbReference type="SAM" id="MobiDB-lite"/>
    </source>
</evidence>
<feature type="region of interest" description="Disordered" evidence="8">
    <location>
        <begin position="1928"/>
        <end position="1950"/>
    </location>
</feature>
<feature type="compositionally biased region" description="Low complexity" evidence="8">
    <location>
        <begin position="1459"/>
        <end position="1476"/>
    </location>
</feature>
<dbReference type="InterPro" id="IPR050818">
    <property type="entry name" value="KCNH_animal-type"/>
</dbReference>